<dbReference type="Pfam" id="PF04214">
    <property type="entry name" value="DUF411"/>
    <property type="match status" value="1"/>
</dbReference>
<comment type="caution">
    <text evidence="2">The sequence shown here is derived from an EMBL/GenBank/DDBJ whole genome shotgun (WGS) entry which is preliminary data.</text>
</comment>
<feature type="chain" id="PRO_5034669050" evidence="1">
    <location>
        <begin position="26"/>
        <end position="150"/>
    </location>
</feature>
<reference evidence="2 3" key="1">
    <citation type="submission" date="2019-02" db="EMBL/GenBank/DDBJ databases">
        <authorList>
            <person name="Feng G."/>
        </authorList>
    </citation>
    <scope>NUCLEOTIDE SEQUENCE [LARGE SCALE GENOMIC DNA]</scope>
    <source>
        <strain evidence="2 3">CCTCC AB 2011146</strain>
    </source>
</reference>
<feature type="signal peptide" evidence="1">
    <location>
        <begin position="1"/>
        <end position="25"/>
    </location>
</feature>
<proteinExistence type="predicted"/>
<dbReference type="EMBL" id="SEOO01000051">
    <property type="protein sequence ID" value="RYM07081.1"/>
    <property type="molecule type" value="Genomic_DNA"/>
</dbReference>
<evidence type="ECO:0000313" key="3">
    <source>
        <dbReference type="Proteomes" id="UP000291572"/>
    </source>
</evidence>
<dbReference type="OrthoDB" id="14727at2"/>
<evidence type="ECO:0000313" key="2">
    <source>
        <dbReference type="EMBL" id="RYM07081.1"/>
    </source>
</evidence>
<gene>
    <name evidence="2" type="ORF">EWH12_19400</name>
</gene>
<name>A0A8G1ZDV3_9SPHN</name>
<dbReference type="AlphaFoldDB" id="A0A8G1ZDV3"/>
<dbReference type="RefSeq" id="WP_129927554.1">
    <property type="nucleotide sequence ID" value="NZ_SEOO01000051.1"/>
</dbReference>
<organism evidence="2 3">
    <name type="scientific">Sphingobium cupriresistens</name>
    <dbReference type="NCBI Taxonomy" id="1132417"/>
    <lineage>
        <taxon>Bacteria</taxon>
        <taxon>Pseudomonadati</taxon>
        <taxon>Pseudomonadota</taxon>
        <taxon>Alphaproteobacteria</taxon>
        <taxon>Sphingomonadales</taxon>
        <taxon>Sphingomonadaceae</taxon>
        <taxon>Sphingobium</taxon>
    </lineage>
</organism>
<dbReference type="InterPro" id="IPR007332">
    <property type="entry name" value="DUF411"/>
</dbReference>
<sequence>MRSTIFRLALAALTATIMTPSAAYAASQMTVYRDPGCGCCGIWAKQVAQQLGRKHIIIDNPTRAALVKRLGVPDALGSCHTAVIDGVVVEGHVPASDIKRFLAQRPKGMSGIAVGGMPLGSPGMEVPGRKPQRFDVMAFGSSGQKLFGRH</sequence>
<dbReference type="Proteomes" id="UP000291572">
    <property type="component" value="Unassembled WGS sequence"/>
</dbReference>
<accession>A0A8G1ZDV3</accession>
<protein>
    <submittedName>
        <fullName evidence="2">DUF411 domain-containing protein</fullName>
    </submittedName>
</protein>
<keyword evidence="1" id="KW-0732">Signal</keyword>
<evidence type="ECO:0000256" key="1">
    <source>
        <dbReference type="SAM" id="SignalP"/>
    </source>
</evidence>